<feature type="non-terminal residue" evidence="1">
    <location>
        <position position="407"/>
    </location>
</feature>
<dbReference type="EMBL" id="ML179071">
    <property type="protein sequence ID" value="THV03049.1"/>
    <property type="molecule type" value="Genomic_DNA"/>
</dbReference>
<accession>A0A4S8MKP2</accession>
<dbReference type="InterPro" id="IPR032675">
    <property type="entry name" value="LRR_dom_sf"/>
</dbReference>
<dbReference type="AlphaFoldDB" id="A0A4S8MKP2"/>
<gene>
    <name evidence="1" type="ORF">K435DRAFT_572748</name>
</gene>
<proteinExistence type="predicted"/>
<reference evidence="1 2" key="1">
    <citation type="journal article" date="2019" name="Nat. Ecol. Evol.">
        <title>Megaphylogeny resolves global patterns of mushroom evolution.</title>
        <authorList>
            <person name="Varga T."/>
            <person name="Krizsan K."/>
            <person name="Foldi C."/>
            <person name="Dima B."/>
            <person name="Sanchez-Garcia M."/>
            <person name="Sanchez-Ramirez S."/>
            <person name="Szollosi G.J."/>
            <person name="Szarkandi J.G."/>
            <person name="Papp V."/>
            <person name="Albert L."/>
            <person name="Andreopoulos W."/>
            <person name="Angelini C."/>
            <person name="Antonin V."/>
            <person name="Barry K.W."/>
            <person name="Bougher N.L."/>
            <person name="Buchanan P."/>
            <person name="Buyck B."/>
            <person name="Bense V."/>
            <person name="Catcheside P."/>
            <person name="Chovatia M."/>
            <person name="Cooper J."/>
            <person name="Damon W."/>
            <person name="Desjardin D."/>
            <person name="Finy P."/>
            <person name="Geml J."/>
            <person name="Haridas S."/>
            <person name="Hughes K."/>
            <person name="Justo A."/>
            <person name="Karasinski D."/>
            <person name="Kautmanova I."/>
            <person name="Kiss B."/>
            <person name="Kocsube S."/>
            <person name="Kotiranta H."/>
            <person name="LaButti K.M."/>
            <person name="Lechner B.E."/>
            <person name="Liimatainen K."/>
            <person name="Lipzen A."/>
            <person name="Lukacs Z."/>
            <person name="Mihaltcheva S."/>
            <person name="Morgado L.N."/>
            <person name="Niskanen T."/>
            <person name="Noordeloos M.E."/>
            <person name="Ohm R.A."/>
            <person name="Ortiz-Santana B."/>
            <person name="Ovrebo C."/>
            <person name="Racz N."/>
            <person name="Riley R."/>
            <person name="Savchenko A."/>
            <person name="Shiryaev A."/>
            <person name="Soop K."/>
            <person name="Spirin V."/>
            <person name="Szebenyi C."/>
            <person name="Tomsovsky M."/>
            <person name="Tulloss R.E."/>
            <person name="Uehling J."/>
            <person name="Grigoriev I.V."/>
            <person name="Vagvolgyi C."/>
            <person name="Papp T."/>
            <person name="Martin F.M."/>
            <person name="Miettinen O."/>
            <person name="Hibbett D.S."/>
            <person name="Nagy L.G."/>
        </authorList>
    </citation>
    <scope>NUCLEOTIDE SEQUENCE [LARGE SCALE GENOMIC DNA]</scope>
    <source>
        <strain evidence="1 2">CBS 962.96</strain>
    </source>
</reference>
<keyword evidence="2" id="KW-1185">Reference proteome</keyword>
<dbReference type="Gene3D" id="3.80.10.10">
    <property type="entry name" value="Ribonuclease Inhibitor"/>
    <property type="match status" value="1"/>
</dbReference>
<evidence type="ECO:0000313" key="2">
    <source>
        <dbReference type="Proteomes" id="UP000297245"/>
    </source>
</evidence>
<dbReference type="Proteomes" id="UP000297245">
    <property type="component" value="Unassembled WGS sequence"/>
</dbReference>
<evidence type="ECO:0000313" key="1">
    <source>
        <dbReference type="EMBL" id="THV03049.1"/>
    </source>
</evidence>
<organism evidence="1 2">
    <name type="scientific">Dendrothele bispora (strain CBS 962.96)</name>
    <dbReference type="NCBI Taxonomy" id="1314807"/>
    <lineage>
        <taxon>Eukaryota</taxon>
        <taxon>Fungi</taxon>
        <taxon>Dikarya</taxon>
        <taxon>Basidiomycota</taxon>
        <taxon>Agaricomycotina</taxon>
        <taxon>Agaricomycetes</taxon>
        <taxon>Agaricomycetidae</taxon>
        <taxon>Agaricales</taxon>
        <taxon>Agaricales incertae sedis</taxon>
        <taxon>Dendrothele</taxon>
    </lineage>
</organism>
<feature type="non-terminal residue" evidence="1">
    <location>
        <position position="1"/>
    </location>
</feature>
<name>A0A4S8MKP2_DENBC</name>
<dbReference type="OrthoDB" id="3352270at2759"/>
<dbReference type="Gene3D" id="1.20.1280.50">
    <property type="match status" value="1"/>
</dbReference>
<dbReference type="SUPFAM" id="SSF52047">
    <property type="entry name" value="RNI-like"/>
    <property type="match status" value="1"/>
</dbReference>
<sequence>PMPSDRPLSIQQLPVELLAEVFRFGANLNWPHHDSPFLLKSNSSGADFIYDPDFQITVSHVCRSWRSIALGLPSLWTTLHFSRPSHIPRARAFLQRCEPSSRPRVFKDDNDPKFNRFCLDILVLTVARPSKEPQVQAIKEEGQCLIDDHLAEIFALLTPQTLLWRSFHLRVRDGNCKREARKALGGTCQHASRLQTLQLYHFEDFGSADELHEATYRRPVECFANHVPQLRHVSLIGVNLPWENSPYLTDLHSLELALHLDNVRIPYFYWRKILKESPHLRSLCLHYSGPKKDDLDSWDPDKEMQAIRLERLERLSLIDLDSDYLDACLRRLAIPNVKRLELELNSEDQDYTNMLKDWTSNQGFGLGNISAITSLRVTALECDLTVFAHFLRSLKGLQELELDFDKV</sequence>
<protein>
    <submittedName>
        <fullName evidence="1">Uncharacterized protein</fullName>
    </submittedName>
</protein>